<comment type="caution">
    <text evidence="3">The sequence shown here is derived from an EMBL/GenBank/DDBJ whole genome shotgun (WGS) entry which is preliminary data.</text>
</comment>
<dbReference type="SUPFAM" id="SSF82171">
    <property type="entry name" value="DPP6 N-terminal domain-like"/>
    <property type="match status" value="1"/>
</dbReference>
<organism evidence="3 4">
    <name type="scientific">Fusarium heterosporum</name>
    <dbReference type="NCBI Taxonomy" id="42747"/>
    <lineage>
        <taxon>Eukaryota</taxon>
        <taxon>Fungi</taxon>
        <taxon>Dikarya</taxon>
        <taxon>Ascomycota</taxon>
        <taxon>Pezizomycotina</taxon>
        <taxon>Sordariomycetes</taxon>
        <taxon>Hypocreomycetidae</taxon>
        <taxon>Hypocreales</taxon>
        <taxon>Nectriaceae</taxon>
        <taxon>Fusarium</taxon>
        <taxon>Fusarium heterosporum species complex</taxon>
    </lineage>
</organism>
<dbReference type="EMBL" id="JAAGWQ010000308">
    <property type="protein sequence ID" value="KAF5656890.1"/>
    <property type="molecule type" value="Genomic_DNA"/>
</dbReference>
<evidence type="ECO:0000256" key="1">
    <source>
        <dbReference type="SAM" id="MobiDB-lite"/>
    </source>
</evidence>
<evidence type="ECO:0000313" key="4">
    <source>
        <dbReference type="Proteomes" id="UP000567885"/>
    </source>
</evidence>
<name>A0A8H5SNI8_FUSHE</name>
<dbReference type="InterPro" id="IPR011042">
    <property type="entry name" value="6-blade_b-propeller_TolB-like"/>
</dbReference>
<dbReference type="Gene3D" id="2.120.10.30">
    <property type="entry name" value="TolB, C-terminal domain"/>
    <property type="match status" value="1"/>
</dbReference>
<reference evidence="3 4" key="1">
    <citation type="submission" date="2020-05" db="EMBL/GenBank/DDBJ databases">
        <title>Identification and distribution of gene clusters putatively required for synthesis of sphingolipid metabolism inhibitors in phylogenetically diverse species of the filamentous fungus Fusarium.</title>
        <authorList>
            <person name="Kim H.-S."/>
            <person name="Busman M."/>
            <person name="Brown D.W."/>
            <person name="Divon H."/>
            <person name="Uhlig S."/>
            <person name="Proctor R.H."/>
        </authorList>
    </citation>
    <scope>NUCLEOTIDE SEQUENCE [LARGE SCALE GENOMIC DNA]</scope>
    <source>
        <strain evidence="3 4">NRRL 20693</strain>
    </source>
</reference>
<sequence>MPIPRTALMALGATLLVPTALGQYSPHFPEPPKLEPIEVVELPLPPVVSSNATGACTSKINPHGTGCIGVNTGGEQDFQSGDFTPDGKHIVANVIFIGAPAAPDPASVYNGEQLILITTDGTNFSNGDPWKCITCGVPSKNALWLDPQRDYPHVFRSGDKALWGHNIVSCGGKLLASDSCTPNNTYIYPIHWTVTTDGTGKGGSPREMRLHPDDEHMGWSSFTNTGGQYTYFGRLEFNADPKVGEPLVPRYDLVDVNILIDKNGKPPMYVEGDELVINHDAITPGELRGFSGSGDEILYIGSPVEANNIDIMAVHLTTGAIRRLTSHPDYTDPITMSHDNQWIVAMDTRVVGRQMFMSGMRWVPPVIDYLVVATASSTRNNGPRRFFQPILISHNGDSGTYFGQQVNADGDGSDGSDGSANDPNWNGRADPAVSPDSTMIAYWQALVVSPSCGGANPLPCPVSTAQGGRNYRVMLARRTSLKPSKPAPAFNAPNFIPWAKPFPAGSTTPTQYKIPAGKYTLQGQLSGVAKATFIEDTDTGAISTISVSYSNFSDQKGYILDGYEKVSKWKLLPNVWKDRVEWFSNITQTGAVEGTKVTSQDGFKIEIDVSINIMEMNGTLTTILGGIKYLQPAAGT</sequence>
<feature type="signal peptide" evidence="2">
    <location>
        <begin position="1"/>
        <end position="22"/>
    </location>
</feature>
<evidence type="ECO:0000313" key="3">
    <source>
        <dbReference type="EMBL" id="KAF5656890.1"/>
    </source>
</evidence>
<protein>
    <recommendedName>
        <fullName evidence="5">Saponin hydrolase</fullName>
    </recommendedName>
</protein>
<feature type="chain" id="PRO_5034868999" description="Saponin hydrolase" evidence="2">
    <location>
        <begin position="23"/>
        <end position="636"/>
    </location>
</feature>
<keyword evidence="4" id="KW-1185">Reference proteome</keyword>
<evidence type="ECO:0008006" key="5">
    <source>
        <dbReference type="Google" id="ProtNLM"/>
    </source>
</evidence>
<feature type="region of interest" description="Disordered" evidence="1">
    <location>
        <begin position="401"/>
        <end position="431"/>
    </location>
</feature>
<dbReference type="AlphaFoldDB" id="A0A8H5SNI8"/>
<proteinExistence type="predicted"/>
<dbReference type="Proteomes" id="UP000567885">
    <property type="component" value="Unassembled WGS sequence"/>
</dbReference>
<accession>A0A8H5SNI8</accession>
<gene>
    <name evidence="3" type="ORF">FHETE_10733</name>
</gene>
<keyword evidence="2" id="KW-0732">Signal</keyword>
<dbReference type="OrthoDB" id="10265322at2759"/>
<evidence type="ECO:0000256" key="2">
    <source>
        <dbReference type="SAM" id="SignalP"/>
    </source>
</evidence>